<dbReference type="STRING" id="236234.A0A1J9RWV3"/>
<evidence type="ECO:0000256" key="3">
    <source>
        <dbReference type="PROSITE-ProRule" id="PRU00023"/>
    </source>
</evidence>
<evidence type="ECO:0000259" key="4">
    <source>
        <dbReference type="Pfam" id="PF22939"/>
    </source>
</evidence>
<feature type="domain" description="Nephrocystin 3-like N-terminal" evidence="5">
    <location>
        <begin position="3"/>
        <end position="102"/>
    </location>
</feature>
<sequence length="789" mass="87871">MRKEQTADRLLAALLRQLAEGRDHLHDAITTLDEECKRRKRPNTEQLRKAHFSLVKSHGNIFIVVDGLDECSDWAHDIRPRFLGTLRDLQKIATVKLFTTSRDIPIIQEDFDNHARLEISARKDDVFKYLQGRQDLTRVMLMNEALQLQISQDISEAADGMFLLAQLYFDALKSKKTVADVKNALRGFIQGPRDLRALNAAYQAAIQRIDSQEEEDDREWAHEVLRWVANAGRALSLNELNTALAIRPGDCRLNEENLTPDCCAEVISLCAGLVSINSGSNTVQLVHLTAKEYLDIDSPGWMACAPMKMSLACLTYLTFDDFACARPNSDQAFEERIDHHEFLQYASSYWGHHARHSQPALLQDCNAALWKFLQSRYFTATASQAGNAVGYWNGYSQEPAHWLWSHTLAFFGLGEILNCILTTHMGPHFRDVDVDFEDESCIMTPLALACSQGHVIVVDALLDLGLENVRLDSGLPFGYPTPLGHAVNNGHRAVVERFIALGPSVVDFNTSTHCRRRPLLTVAAKNGFHDLVDSMVCLGPGGIDVDTTRDINRRSPLSYAAQNGHLRTAEYLINLGPSMVKPDRKDKFGDTPLTLAAAGGRADVVKLLMNLGPEQVNSNRTNRSGRTALQEAVIKDRLSVVTTLLAFPQDRVDVNISTETFTQTALGCAAEKGFEAIVGAFISLGEGRVDFNARGWRGMTPLLWAAREGHVGIVKLLTDLKPELVNANLVDVNGYTAAIWAVVNEHYQTAKLLVGLGEERVDTSISDTRDFKVSDYASRRRREFTDLFS</sequence>
<keyword evidence="1" id="KW-0677">Repeat</keyword>
<evidence type="ECO:0000313" key="6">
    <source>
        <dbReference type="EMBL" id="OJD32324.1"/>
    </source>
</evidence>
<feature type="domain" description="GPI inositol-deacylase winged helix" evidence="4">
    <location>
        <begin position="218"/>
        <end position="297"/>
    </location>
</feature>
<comment type="caution">
    <text evidence="6">The sequence shown here is derived from an EMBL/GenBank/DDBJ whole genome shotgun (WGS) entry which is preliminary data.</text>
</comment>
<protein>
    <submittedName>
        <fullName evidence="6">Ankyrin repeat domain-containing protein 50</fullName>
    </submittedName>
</protein>
<organism evidence="6 7">
    <name type="scientific">Diplodia corticola</name>
    <dbReference type="NCBI Taxonomy" id="236234"/>
    <lineage>
        <taxon>Eukaryota</taxon>
        <taxon>Fungi</taxon>
        <taxon>Dikarya</taxon>
        <taxon>Ascomycota</taxon>
        <taxon>Pezizomycotina</taxon>
        <taxon>Dothideomycetes</taxon>
        <taxon>Dothideomycetes incertae sedis</taxon>
        <taxon>Botryosphaeriales</taxon>
        <taxon>Botryosphaeriaceae</taxon>
        <taxon>Diplodia</taxon>
    </lineage>
</organism>
<dbReference type="SMART" id="SM00248">
    <property type="entry name" value="ANK"/>
    <property type="match status" value="9"/>
</dbReference>
<feature type="repeat" description="ANK" evidence="3">
    <location>
        <begin position="552"/>
        <end position="584"/>
    </location>
</feature>
<keyword evidence="2 3" id="KW-0040">ANK repeat</keyword>
<dbReference type="AlphaFoldDB" id="A0A1J9RWV3"/>
<evidence type="ECO:0000256" key="1">
    <source>
        <dbReference type="ARBA" id="ARBA00022737"/>
    </source>
</evidence>
<dbReference type="OrthoDB" id="195446at2759"/>
<dbReference type="PANTHER" id="PTHR24198">
    <property type="entry name" value="ANKYRIN REPEAT AND PROTEIN KINASE DOMAIN-CONTAINING PROTEIN"/>
    <property type="match status" value="1"/>
</dbReference>
<dbReference type="Pfam" id="PF22939">
    <property type="entry name" value="WHD_GPIID"/>
    <property type="match status" value="1"/>
</dbReference>
<proteinExistence type="predicted"/>
<dbReference type="PROSITE" id="PS50088">
    <property type="entry name" value="ANK_REPEAT"/>
    <property type="match status" value="3"/>
</dbReference>
<evidence type="ECO:0000313" key="7">
    <source>
        <dbReference type="Proteomes" id="UP000183809"/>
    </source>
</evidence>
<keyword evidence="7" id="KW-1185">Reference proteome</keyword>
<evidence type="ECO:0000256" key="2">
    <source>
        <dbReference type="ARBA" id="ARBA00023043"/>
    </source>
</evidence>
<dbReference type="InterPro" id="IPR002110">
    <property type="entry name" value="Ankyrin_rpt"/>
</dbReference>
<dbReference type="Gene3D" id="3.40.50.300">
    <property type="entry name" value="P-loop containing nucleotide triphosphate hydrolases"/>
    <property type="match status" value="1"/>
</dbReference>
<dbReference type="GeneID" id="31015672"/>
<dbReference type="Gene3D" id="1.25.40.20">
    <property type="entry name" value="Ankyrin repeat-containing domain"/>
    <property type="match status" value="1"/>
</dbReference>
<feature type="repeat" description="ANK" evidence="3">
    <location>
        <begin position="697"/>
        <end position="717"/>
    </location>
</feature>
<dbReference type="InterPro" id="IPR036770">
    <property type="entry name" value="Ankyrin_rpt-contain_sf"/>
</dbReference>
<gene>
    <name evidence="6" type="ORF">BKCO1_3900097</name>
</gene>
<evidence type="ECO:0000259" key="5">
    <source>
        <dbReference type="Pfam" id="PF24883"/>
    </source>
</evidence>
<dbReference type="InterPro" id="IPR027417">
    <property type="entry name" value="P-loop_NTPase"/>
</dbReference>
<dbReference type="PROSITE" id="PS50297">
    <property type="entry name" value="ANK_REP_REGION"/>
    <property type="match status" value="2"/>
</dbReference>
<accession>A0A1J9RWV3</accession>
<dbReference type="Proteomes" id="UP000183809">
    <property type="component" value="Unassembled WGS sequence"/>
</dbReference>
<feature type="repeat" description="ANK" evidence="3">
    <location>
        <begin position="588"/>
        <end position="620"/>
    </location>
</feature>
<dbReference type="InterPro" id="IPR056884">
    <property type="entry name" value="NPHP3-like_N"/>
</dbReference>
<dbReference type="Pfam" id="PF24883">
    <property type="entry name" value="NPHP3_N"/>
    <property type="match status" value="1"/>
</dbReference>
<dbReference type="PANTHER" id="PTHR24198:SF194">
    <property type="entry name" value="INVERSIN-A"/>
    <property type="match status" value="1"/>
</dbReference>
<dbReference type="RefSeq" id="XP_020128584.1">
    <property type="nucleotide sequence ID" value="XM_020275411.1"/>
</dbReference>
<reference evidence="6 7" key="1">
    <citation type="submission" date="2016-10" db="EMBL/GenBank/DDBJ databases">
        <title>Proteomics and genomics reveal pathogen-plant mechanisms compatible with a hemibiotrophic lifestyle of Diplodia corticola.</title>
        <authorList>
            <person name="Fernandes I."/>
            <person name="De Jonge R."/>
            <person name="Van De Peer Y."/>
            <person name="Devreese B."/>
            <person name="Alves A."/>
            <person name="Esteves A.C."/>
        </authorList>
    </citation>
    <scope>NUCLEOTIDE SEQUENCE [LARGE SCALE GENOMIC DNA]</scope>
    <source>
        <strain evidence="6 7">CBS 112549</strain>
    </source>
</reference>
<dbReference type="EMBL" id="MNUE01000039">
    <property type="protein sequence ID" value="OJD32324.1"/>
    <property type="molecule type" value="Genomic_DNA"/>
</dbReference>
<name>A0A1J9RWV3_9PEZI</name>
<dbReference type="SUPFAM" id="SSF48403">
    <property type="entry name" value="Ankyrin repeat"/>
    <property type="match status" value="1"/>
</dbReference>
<dbReference type="Pfam" id="PF12796">
    <property type="entry name" value="Ank_2"/>
    <property type="match status" value="3"/>
</dbReference>
<dbReference type="InterPro" id="IPR054471">
    <property type="entry name" value="GPIID_WHD"/>
</dbReference>